<name>A0ABQ6NPZ0_9BACL</name>
<evidence type="ECO:0000256" key="3">
    <source>
        <dbReference type="ARBA" id="ARBA00023014"/>
    </source>
</evidence>
<evidence type="ECO:0000259" key="4">
    <source>
        <dbReference type="PROSITE" id="PS51379"/>
    </source>
</evidence>
<dbReference type="InterPro" id="IPR017896">
    <property type="entry name" value="4Fe4S_Fe-S-bd"/>
</dbReference>
<gene>
    <name evidence="5" type="ORF">PghCCS26_42660</name>
</gene>
<dbReference type="Pfam" id="PF13187">
    <property type="entry name" value="Fer4_9"/>
    <property type="match status" value="1"/>
</dbReference>
<evidence type="ECO:0000256" key="2">
    <source>
        <dbReference type="ARBA" id="ARBA00023004"/>
    </source>
</evidence>
<dbReference type="RefSeq" id="WP_201007714.1">
    <property type="nucleotide sequence ID" value="NZ_BTCL01000017.1"/>
</dbReference>
<feature type="domain" description="4Fe-4S ferredoxin-type" evidence="4">
    <location>
        <begin position="1"/>
        <end position="30"/>
    </location>
</feature>
<comment type="caution">
    <text evidence="5">The sequence shown here is derived from an EMBL/GenBank/DDBJ whole genome shotgun (WGS) entry which is preliminary data.</text>
</comment>
<proteinExistence type="predicted"/>
<accession>A0ABQ6NPZ0</accession>
<feature type="domain" description="4Fe-4S ferredoxin-type" evidence="4">
    <location>
        <begin position="31"/>
        <end position="61"/>
    </location>
</feature>
<keyword evidence="6" id="KW-1185">Reference proteome</keyword>
<keyword evidence="2" id="KW-0408">Iron</keyword>
<reference evidence="5 6" key="1">
    <citation type="submission" date="2023-05" db="EMBL/GenBank/DDBJ databases">
        <title>Draft genome of Paenibacillus sp. CCS26.</title>
        <authorList>
            <person name="Akita H."/>
            <person name="Shinto Y."/>
            <person name="Kimura Z."/>
        </authorList>
    </citation>
    <scope>NUCLEOTIDE SEQUENCE [LARGE SCALE GENOMIC DNA]</scope>
    <source>
        <strain evidence="5 6">CCS26</strain>
    </source>
</reference>
<dbReference type="InterPro" id="IPR017900">
    <property type="entry name" value="4Fe4S_Fe_S_CS"/>
</dbReference>
<keyword evidence="1" id="KW-0479">Metal-binding</keyword>
<dbReference type="Proteomes" id="UP001285921">
    <property type="component" value="Unassembled WGS sequence"/>
</dbReference>
<protein>
    <submittedName>
        <fullName evidence="5">Ferredoxin</fullName>
    </submittedName>
</protein>
<evidence type="ECO:0000313" key="6">
    <source>
        <dbReference type="Proteomes" id="UP001285921"/>
    </source>
</evidence>
<evidence type="ECO:0000313" key="5">
    <source>
        <dbReference type="EMBL" id="GMK47136.1"/>
    </source>
</evidence>
<dbReference type="SUPFAM" id="SSF54862">
    <property type="entry name" value="4Fe-4S ferredoxins"/>
    <property type="match status" value="1"/>
</dbReference>
<keyword evidence="3" id="KW-0411">Iron-sulfur</keyword>
<dbReference type="PANTHER" id="PTHR43122">
    <property type="entry name" value="FERREDOXIN SUBUNIT OF PYRUVATE:FLAVODOXIN OXIDOREDUCTASE-RELATED"/>
    <property type="match status" value="1"/>
</dbReference>
<sequence>MIELVSEERCISCNICVKVCPTNVFDKGEDGIPVIARQSDCQTCFICEVYCPADALYVSPYAEQTVEVNEQELAEQGVLGSWRAIIGWGPGRTRIAAIDTTPFIDRILPPRTVRPQGVSEVVRGGSQTNGI</sequence>
<organism evidence="5 6">
    <name type="scientific">Paenibacillus glycanilyticus</name>
    <dbReference type="NCBI Taxonomy" id="126569"/>
    <lineage>
        <taxon>Bacteria</taxon>
        <taxon>Bacillati</taxon>
        <taxon>Bacillota</taxon>
        <taxon>Bacilli</taxon>
        <taxon>Bacillales</taxon>
        <taxon>Paenibacillaceae</taxon>
        <taxon>Paenibacillus</taxon>
    </lineage>
</organism>
<dbReference type="Gene3D" id="3.30.70.20">
    <property type="match status" value="1"/>
</dbReference>
<dbReference type="PANTHER" id="PTHR43122:SF1">
    <property type="entry name" value="IRON-SULFUR-BINDING PROTEIN"/>
    <property type="match status" value="1"/>
</dbReference>
<dbReference type="PROSITE" id="PS51379">
    <property type="entry name" value="4FE4S_FER_2"/>
    <property type="match status" value="2"/>
</dbReference>
<dbReference type="PROSITE" id="PS00198">
    <property type="entry name" value="4FE4S_FER_1"/>
    <property type="match status" value="2"/>
</dbReference>
<dbReference type="EMBL" id="BTCL01000017">
    <property type="protein sequence ID" value="GMK47136.1"/>
    <property type="molecule type" value="Genomic_DNA"/>
</dbReference>
<evidence type="ECO:0000256" key="1">
    <source>
        <dbReference type="ARBA" id="ARBA00022723"/>
    </source>
</evidence>